<protein>
    <submittedName>
        <fullName evidence="2">Transmembrane protein 69</fullName>
    </submittedName>
</protein>
<organism evidence="2 3">
    <name type="scientific">Tinamus guttatus</name>
    <name type="common">White-throated tinamou</name>
    <dbReference type="NCBI Taxonomy" id="94827"/>
    <lineage>
        <taxon>Eukaryota</taxon>
        <taxon>Metazoa</taxon>
        <taxon>Chordata</taxon>
        <taxon>Craniata</taxon>
        <taxon>Vertebrata</taxon>
        <taxon>Euteleostomi</taxon>
        <taxon>Archelosauria</taxon>
        <taxon>Archosauria</taxon>
        <taxon>Dinosauria</taxon>
        <taxon>Saurischia</taxon>
        <taxon>Theropoda</taxon>
        <taxon>Coelurosauria</taxon>
        <taxon>Aves</taxon>
        <taxon>Palaeognathae</taxon>
        <taxon>Tinamiformes</taxon>
        <taxon>Tinamidae</taxon>
        <taxon>Tinamus</taxon>
    </lineage>
</organism>
<gene>
    <name evidence="2" type="ORF">N309_09385</name>
</gene>
<name>A0A099YSI2_TINGU</name>
<keyword evidence="1" id="KW-0472">Membrane</keyword>
<proteinExistence type="predicted"/>
<feature type="non-terminal residue" evidence="2">
    <location>
        <position position="263"/>
    </location>
</feature>
<keyword evidence="1 2" id="KW-0812">Transmembrane</keyword>
<dbReference type="EMBL" id="KL884855">
    <property type="protein sequence ID" value="KGL72316.1"/>
    <property type="molecule type" value="Genomic_DNA"/>
</dbReference>
<dbReference type="Proteomes" id="UP000053641">
    <property type="component" value="Unassembled WGS sequence"/>
</dbReference>
<feature type="transmembrane region" description="Helical" evidence="1">
    <location>
        <begin position="141"/>
        <end position="161"/>
    </location>
</feature>
<dbReference type="InterPro" id="IPR021836">
    <property type="entry name" value="DUF3429"/>
</dbReference>
<evidence type="ECO:0000313" key="2">
    <source>
        <dbReference type="EMBL" id="KGL72316.1"/>
    </source>
</evidence>
<dbReference type="Pfam" id="PF11911">
    <property type="entry name" value="DUF3429"/>
    <property type="match status" value="1"/>
</dbReference>
<evidence type="ECO:0000313" key="3">
    <source>
        <dbReference type="Proteomes" id="UP000053641"/>
    </source>
</evidence>
<sequence>DKASMFRLVQRCCFQTPFRLQKLTGSRLLHFGKNKTSCSFPLIFHLHRDVSLLSRSPSFNQTSIYAAKLQAFHTSIPLLKKKKPKEPENKELDPQKYRLASIKDSPKPALYLSLAGLFPFVSVPLAMAVQGTYYPELAFAQITYGAMVVSFLGGIKWGFAIPENSPAKPDWRNLGNSVVPPLFAWQVFLYENLTCGALLLVMGLGIALHYDLGLLPTYPAWFKALRIVTTLVAVVSLLTTATLKMLASENLLKTSTVGWKNTK</sequence>
<evidence type="ECO:0000256" key="1">
    <source>
        <dbReference type="SAM" id="Phobius"/>
    </source>
</evidence>
<feature type="non-terminal residue" evidence="2">
    <location>
        <position position="1"/>
    </location>
</feature>
<keyword evidence="3" id="KW-1185">Reference proteome</keyword>
<dbReference type="PANTHER" id="PTHR15887">
    <property type="entry name" value="TRANSMEMBRANE PROTEIN 69"/>
    <property type="match status" value="1"/>
</dbReference>
<feature type="transmembrane region" description="Helical" evidence="1">
    <location>
        <begin position="220"/>
        <end position="243"/>
    </location>
</feature>
<feature type="transmembrane region" description="Helical" evidence="1">
    <location>
        <begin position="109"/>
        <end position="129"/>
    </location>
</feature>
<feature type="transmembrane region" description="Helical" evidence="1">
    <location>
        <begin position="182"/>
        <end position="208"/>
    </location>
</feature>
<keyword evidence="1" id="KW-1133">Transmembrane helix</keyword>
<reference evidence="2 3" key="1">
    <citation type="submission" date="2014-06" db="EMBL/GenBank/DDBJ databases">
        <title>Genome evolution of avian class.</title>
        <authorList>
            <person name="Zhang G."/>
            <person name="Li C."/>
        </authorList>
    </citation>
    <scope>NUCLEOTIDE SEQUENCE [LARGE SCALE GENOMIC DNA]</scope>
    <source>
        <strain evidence="2">BGI_N309</strain>
    </source>
</reference>
<accession>A0A099YSI2</accession>
<dbReference type="PANTHER" id="PTHR15887:SF1">
    <property type="entry name" value="TRANSMEMBRANE PROTEIN 69"/>
    <property type="match status" value="1"/>
</dbReference>
<dbReference type="AlphaFoldDB" id="A0A099YSI2"/>
<dbReference type="STRING" id="94827.A0A099YSI2"/>